<dbReference type="Proteomes" id="UP000499080">
    <property type="component" value="Unassembled WGS sequence"/>
</dbReference>
<comment type="caution">
    <text evidence="1">The sequence shown here is derived from an EMBL/GenBank/DDBJ whole genome shotgun (WGS) entry which is preliminary data.</text>
</comment>
<dbReference type="EMBL" id="BGPR01011782">
    <property type="protein sequence ID" value="GBN52934.1"/>
    <property type="molecule type" value="Genomic_DNA"/>
</dbReference>
<accession>A0A4Y2PNP4</accession>
<evidence type="ECO:0000313" key="1">
    <source>
        <dbReference type="EMBL" id="GBN52934.1"/>
    </source>
</evidence>
<dbReference type="AlphaFoldDB" id="A0A4Y2PNP4"/>
<reference evidence="1 2" key="1">
    <citation type="journal article" date="2019" name="Sci. Rep.">
        <title>Orb-weaving spider Araneus ventricosus genome elucidates the spidroin gene catalogue.</title>
        <authorList>
            <person name="Kono N."/>
            <person name="Nakamura H."/>
            <person name="Ohtoshi R."/>
            <person name="Moran D.A.P."/>
            <person name="Shinohara A."/>
            <person name="Yoshida Y."/>
            <person name="Fujiwara M."/>
            <person name="Mori M."/>
            <person name="Tomita M."/>
            <person name="Arakawa K."/>
        </authorList>
    </citation>
    <scope>NUCLEOTIDE SEQUENCE [LARGE SCALE GENOMIC DNA]</scope>
</reference>
<evidence type="ECO:0000313" key="2">
    <source>
        <dbReference type="Proteomes" id="UP000499080"/>
    </source>
</evidence>
<keyword evidence="2" id="KW-1185">Reference proteome</keyword>
<protein>
    <submittedName>
        <fullName evidence="1">Uncharacterized protein</fullName>
    </submittedName>
</protein>
<organism evidence="1 2">
    <name type="scientific">Araneus ventricosus</name>
    <name type="common">Orbweaver spider</name>
    <name type="synonym">Epeira ventricosa</name>
    <dbReference type="NCBI Taxonomy" id="182803"/>
    <lineage>
        <taxon>Eukaryota</taxon>
        <taxon>Metazoa</taxon>
        <taxon>Ecdysozoa</taxon>
        <taxon>Arthropoda</taxon>
        <taxon>Chelicerata</taxon>
        <taxon>Arachnida</taxon>
        <taxon>Araneae</taxon>
        <taxon>Araneomorphae</taxon>
        <taxon>Entelegynae</taxon>
        <taxon>Araneoidea</taxon>
        <taxon>Araneidae</taxon>
        <taxon>Araneus</taxon>
    </lineage>
</organism>
<dbReference type="OrthoDB" id="8123891at2759"/>
<sequence>MLPKSRENAFMYGLTYIGYYKVTFEALRRKGSPGQCSKCQQNFHNSRFRKRDPVLAKCAVCREIAPSPVRPLRSLQRVKATTQQTIRVVLKNTSNSKNQQKSH</sequence>
<name>A0A4Y2PNP4_ARAVE</name>
<gene>
    <name evidence="1" type="ORF">AVEN_131861_1</name>
</gene>
<proteinExistence type="predicted"/>